<dbReference type="Proteomes" id="UP000007077">
    <property type="component" value="Chromosome"/>
</dbReference>
<dbReference type="AlphaFoldDB" id="E4PL98"/>
<proteinExistence type="predicted"/>
<organism evidence="1 2">
    <name type="scientific">Marinobacter adhaerens (strain DSM 23420 / HP15)</name>
    <dbReference type="NCBI Taxonomy" id="225937"/>
    <lineage>
        <taxon>Bacteria</taxon>
        <taxon>Pseudomonadati</taxon>
        <taxon>Pseudomonadota</taxon>
        <taxon>Gammaproteobacteria</taxon>
        <taxon>Pseudomonadales</taxon>
        <taxon>Marinobacteraceae</taxon>
        <taxon>Marinobacter</taxon>
    </lineage>
</organism>
<dbReference type="KEGG" id="mad:HP15_1542"/>
<protein>
    <submittedName>
        <fullName evidence="1">Uncharacterized protein</fullName>
    </submittedName>
</protein>
<dbReference type="PATRIC" id="fig|225937.3.peg.1550"/>
<sequence length="68" mass="7535">MLLAGVFPATIRRILLSGARSYQMVMVKRALHPRTSLCDRLTFPISEVMDHTGRAGLYGFHCLKGDTG</sequence>
<dbReference type="HOGENOM" id="CLU_2789004_0_0_6"/>
<dbReference type="EMBL" id="CP001978">
    <property type="protein sequence ID" value="ADP97306.1"/>
    <property type="molecule type" value="Genomic_DNA"/>
</dbReference>
<dbReference type="STRING" id="225937.HP15_1542"/>
<reference evidence="1 2" key="1">
    <citation type="journal article" date="2010" name="Stand. Genomic Sci.">
        <title>Complete genome sequence of Marinobacter adhaerens type strain (HP15), a diatom-interacting marine microorganism.</title>
        <authorList>
            <person name="Gardes A."/>
            <person name="Kaeppel E."/>
            <person name="Shehzad A."/>
            <person name="Seebah S."/>
            <person name="Teeling H."/>
            <person name="Yarza P."/>
            <person name="Glockner F.O."/>
            <person name="Grossart H.P."/>
            <person name="Ullrich M.S."/>
        </authorList>
    </citation>
    <scope>NUCLEOTIDE SEQUENCE [LARGE SCALE GENOMIC DNA]</scope>
    <source>
        <strain evidence="2">DSM 23420 / HP15</strain>
    </source>
</reference>
<gene>
    <name evidence="1" type="ordered locus">HP15_1542</name>
</gene>
<name>E4PL98_MARAH</name>
<evidence type="ECO:0000313" key="1">
    <source>
        <dbReference type="EMBL" id="ADP97306.1"/>
    </source>
</evidence>
<reference evidence="2" key="2">
    <citation type="submission" date="2010-02" db="EMBL/GenBank/DDBJ databases">
        <title>Complete genome sequence of Marinobacter adhaerens type strain (HP15).</title>
        <authorList>
            <person name="Gaerdes A.A.M."/>
            <person name="Kaeppel E."/>
            <person name="Shezad A."/>
            <person name="Seebah S."/>
            <person name="Teeling H."/>
            <person name="Yarza P."/>
            <person name="Gloeckner F.O."/>
            <person name="Ullrich M.S."/>
        </authorList>
    </citation>
    <scope>NUCLEOTIDE SEQUENCE [LARGE SCALE GENOMIC DNA]</scope>
    <source>
        <strain evidence="2">DSM 23420 / HP15</strain>
    </source>
</reference>
<evidence type="ECO:0000313" key="2">
    <source>
        <dbReference type="Proteomes" id="UP000007077"/>
    </source>
</evidence>
<accession>E4PL98</accession>